<comment type="similarity">
    <text evidence="1">Belongs to the ROK (NagC/XylR) family.</text>
</comment>
<reference evidence="2 3" key="1">
    <citation type="journal article" date="2016" name="Genome Announc.">
        <title>Complete Genome and Plasmid Sequences for Rhodococcus fascians D188 and Draft Sequences for Rhodococcus Isolates PBTS 1 and PBTS 2.</title>
        <authorList>
            <person name="Stamler R.A."/>
            <person name="Vereecke D."/>
            <person name="Zhang Y."/>
            <person name="Schilkey F."/>
            <person name="Devitt N."/>
            <person name="Randall J.J."/>
        </authorList>
    </citation>
    <scope>NUCLEOTIDE SEQUENCE [LARGE SCALE GENOMIC DNA]</scope>
    <source>
        <strain evidence="2 3">PBTS2</strain>
    </source>
</reference>
<dbReference type="AlphaFoldDB" id="A0A143QJZ9"/>
<keyword evidence="3" id="KW-1185">Reference proteome</keyword>
<gene>
    <name evidence="2" type="primary">nanK_1</name>
    <name evidence="2" type="ORF">A3Q41_01956</name>
</gene>
<dbReference type="InterPro" id="IPR000600">
    <property type="entry name" value="ROK"/>
</dbReference>
<dbReference type="Proteomes" id="UP000076038">
    <property type="component" value="Chromosome"/>
</dbReference>
<dbReference type="KEGG" id="rhs:A3Q41_01956"/>
<dbReference type="RefSeq" id="WP_063216397.1">
    <property type="nucleotide sequence ID" value="NZ_CP015220.1"/>
</dbReference>
<organism evidence="2 3">
    <name type="scientific">Rhodococcoides fascians</name>
    <name type="common">Rhodococcus fascians</name>
    <dbReference type="NCBI Taxonomy" id="1828"/>
    <lineage>
        <taxon>Bacteria</taxon>
        <taxon>Bacillati</taxon>
        <taxon>Actinomycetota</taxon>
        <taxon>Actinomycetes</taxon>
        <taxon>Mycobacteriales</taxon>
        <taxon>Nocardiaceae</taxon>
        <taxon>Rhodococcoides</taxon>
    </lineage>
</organism>
<dbReference type="PANTHER" id="PTHR18964:SF169">
    <property type="entry name" value="N-ACETYLMANNOSAMINE KINASE"/>
    <property type="match status" value="1"/>
</dbReference>
<dbReference type="PANTHER" id="PTHR18964">
    <property type="entry name" value="ROK (REPRESSOR, ORF, KINASE) FAMILY"/>
    <property type="match status" value="1"/>
</dbReference>
<dbReference type="EC" id="2.7.1.60" evidence="2"/>
<dbReference type="PROSITE" id="PS01125">
    <property type="entry name" value="ROK"/>
    <property type="match status" value="1"/>
</dbReference>
<dbReference type="Gene3D" id="3.30.420.40">
    <property type="match status" value="2"/>
</dbReference>
<dbReference type="InterPro" id="IPR043129">
    <property type="entry name" value="ATPase_NBD"/>
</dbReference>
<evidence type="ECO:0000313" key="3">
    <source>
        <dbReference type="Proteomes" id="UP000076038"/>
    </source>
</evidence>
<dbReference type="InterPro" id="IPR049874">
    <property type="entry name" value="ROK_cs"/>
</dbReference>
<accession>A0A143QJZ9</accession>
<evidence type="ECO:0000313" key="2">
    <source>
        <dbReference type="EMBL" id="AMY23259.1"/>
    </source>
</evidence>
<reference evidence="3" key="2">
    <citation type="submission" date="2016-04" db="EMBL/GenBank/DDBJ databases">
        <title>Complete Genome and Plasmid Sequences for Rhodococcus fascians D188 and Draft Sequences for Rhodococcus spp. Isolates PBTS 1 and PBTS 2.</title>
        <authorList>
            <person name="Stamer R."/>
            <person name="Vereecke D."/>
            <person name="Zhang Y."/>
            <person name="Schilkey F."/>
            <person name="Devitt N."/>
            <person name="Randall J."/>
        </authorList>
    </citation>
    <scope>NUCLEOTIDE SEQUENCE [LARGE SCALE GENOMIC DNA]</scope>
    <source>
        <strain evidence="3">PBTS2</strain>
    </source>
</reference>
<dbReference type="SUPFAM" id="SSF53067">
    <property type="entry name" value="Actin-like ATPase domain"/>
    <property type="match status" value="1"/>
</dbReference>
<dbReference type="EMBL" id="CP015220">
    <property type="protein sequence ID" value="AMY23259.1"/>
    <property type="molecule type" value="Genomic_DNA"/>
</dbReference>
<name>A0A143QJZ9_RHOFA</name>
<dbReference type="GO" id="GO:0009384">
    <property type="term" value="F:N-acylmannosamine kinase activity"/>
    <property type="evidence" value="ECO:0007669"/>
    <property type="project" value="UniProtKB-EC"/>
</dbReference>
<dbReference type="OrthoDB" id="8772678at2"/>
<dbReference type="Pfam" id="PF00480">
    <property type="entry name" value="ROK"/>
    <property type="match status" value="1"/>
</dbReference>
<evidence type="ECO:0000256" key="1">
    <source>
        <dbReference type="ARBA" id="ARBA00006479"/>
    </source>
</evidence>
<sequence>MTALALDIGGTKMTAALVGDDGRPQHPETVPTPATGVWEACAELLHRVVGSVDVTRVGVACSGPVDLVTGSVAPINVDEWKNGFGLREHISTALPDAEVHLAMDGSAAALGEHRFGAAVGIPDVLSLVVSTGIGGGLVLGGKIVAGASGNAGHIGHIVVPGSTTPCACGGIGCVETVSSGPSAVRWAREQGWPGNTGVELATDAAAGEPLAVTALQRAGVALGQAIASAVALVDVRMVVIGGGFAQAGPPLWDPIRESIALHARLKFLDGLQVVPAALGGLGTLHGAAALTA</sequence>
<protein>
    <submittedName>
        <fullName evidence="2">N-acetylmannosamine kinase</fullName>
        <ecNumber evidence="2">2.7.1.60</ecNumber>
    </submittedName>
</protein>
<keyword evidence="2" id="KW-0808">Transferase</keyword>
<proteinExistence type="inferred from homology"/>
<keyword evidence="2" id="KW-0418">Kinase</keyword>
<dbReference type="PATRIC" id="fig|1653479.3.peg.1978"/>